<dbReference type="Gene3D" id="1.10.357.140">
    <property type="entry name" value="UbiA prenyltransferase"/>
    <property type="match status" value="1"/>
</dbReference>
<keyword evidence="2 5" id="KW-0812">Transmembrane</keyword>
<evidence type="ECO:0000313" key="7">
    <source>
        <dbReference type="Proteomes" id="UP000006175"/>
    </source>
</evidence>
<keyword evidence="6" id="KW-0808">Transferase</keyword>
<protein>
    <submittedName>
        <fullName evidence="6">UbiA prenyltransferase</fullName>
    </submittedName>
</protein>
<evidence type="ECO:0000256" key="3">
    <source>
        <dbReference type="ARBA" id="ARBA00022989"/>
    </source>
</evidence>
<evidence type="ECO:0000256" key="1">
    <source>
        <dbReference type="ARBA" id="ARBA00004651"/>
    </source>
</evidence>
<reference evidence="6 7" key="1">
    <citation type="journal article" date="2012" name="J. Bacteriol.">
        <title>Complete Genome Sequence of Desulfurococcus fermentans, a Hyperthermophilic Cellulolytic Crenarchaeon Isolated from a Freshwater Hot Spring in Kamchatka, Russia.</title>
        <authorList>
            <person name="Susanti D."/>
            <person name="Johnson E.F."/>
            <person name="Rodriguez J.R."/>
            <person name="Anderson I."/>
            <person name="Perevalova A.A."/>
            <person name="Kyrpides N."/>
            <person name="Lucas S."/>
            <person name="Han J."/>
            <person name="Lapidus A."/>
            <person name="Cheng J.F."/>
            <person name="Goodwin L."/>
            <person name="Pitluck S."/>
            <person name="Mavrommatis K."/>
            <person name="Peters L."/>
            <person name="Land M.L."/>
            <person name="Hauser L."/>
            <person name="Gopalan V."/>
            <person name="Chan P.P."/>
            <person name="Lowe T.M."/>
            <person name="Atomi H."/>
            <person name="Bonch-Osmolovskaya E.A."/>
            <person name="Woyke T."/>
            <person name="Mukhopadhyay B."/>
        </authorList>
    </citation>
    <scope>NUCLEOTIDE SEQUENCE [LARGE SCALE GENOMIC DNA]</scope>
    <source>
        <strain evidence="6 7">DSM 16532</strain>
    </source>
</reference>
<dbReference type="GO" id="GO:0005886">
    <property type="term" value="C:plasma membrane"/>
    <property type="evidence" value="ECO:0007669"/>
    <property type="project" value="UniProtKB-SubCell"/>
</dbReference>
<dbReference type="HOGENOM" id="CLU_073311_1_1_2"/>
<dbReference type="AlphaFoldDB" id="I3XSS8"/>
<gene>
    <name evidence="6" type="ORF">Desfe_1130</name>
</gene>
<feature type="transmembrane region" description="Helical" evidence="5">
    <location>
        <begin position="84"/>
        <end position="101"/>
    </location>
</feature>
<dbReference type="InterPro" id="IPR000537">
    <property type="entry name" value="UbiA_prenyltransferase"/>
</dbReference>
<proteinExistence type="predicted"/>
<feature type="transmembrane region" description="Helical" evidence="5">
    <location>
        <begin position="157"/>
        <end position="178"/>
    </location>
</feature>
<organism evidence="6 7">
    <name type="scientific">Desulfurococcus amylolyticus DSM 16532</name>
    <dbReference type="NCBI Taxonomy" id="768672"/>
    <lineage>
        <taxon>Archaea</taxon>
        <taxon>Thermoproteota</taxon>
        <taxon>Thermoprotei</taxon>
        <taxon>Desulfurococcales</taxon>
        <taxon>Desulfurococcaceae</taxon>
        <taxon>Desulfurococcus</taxon>
    </lineage>
</organism>
<feature type="transmembrane region" description="Helical" evidence="5">
    <location>
        <begin position="207"/>
        <end position="224"/>
    </location>
</feature>
<dbReference type="EMBL" id="CP003321">
    <property type="protein sequence ID" value="AFL67002.1"/>
    <property type="molecule type" value="Genomic_DNA"/>
</dbReference>
<dbReference type="PANTHER" id="PTHR42723:SF1">
    <property type="entry name" value="CHLOROPHYLL SYNTHASE, CHLOROPLASTIC"/>
    <property type="match status" value="1"/>
</dbReference>
<evidence type="ECO:0000313" key="6">
    <source>
        <dbReference type="EMBL" id="AFL67002.1"/>
    </source>
</evidence>
<keyword evidence="4 5" id="KW-0472">Membrane</keyword>
<keyword evidence="7" id="KW-1185">Reference proteome</keyword>
<dbReference type="CDD" id="cd13961">
    <property type="entry name" value="PT_UbiA_DGGGPS"/>
    <property type="match status" value="1"/>
</dbReference>
<keyword evidence="3 5" id="KW-1133">Transmembrane helix</keyword>
<evidence type="ECO:0000256" key="4">
    <source>
        <dbReference type="ARBA" id="ARBA00023136"/>
    </source>
</evidence>
<sequence length="283" mass="30942">MGVVDYYRMMRLPNSLMSGFGAVFMLLMFRYYDFSGVGFARLLVGFVTGFTITSASMLVNDVVDLEVDRVNKPWKPLPSGKASPRISLILALVLVMVGVLLNLVINIYVALVAAVYAVLGLGYSFLRRHWWSQLVVAASTTGPIIYGYIAADAPPGDTVVVAGFSLTIFIVTLGREVLKAIQDIEGDRIQGYETIPLKTGVEASSKLLVITGITGPLTGILTGLLTGSSILYKILITAAGVLYFYSMIKAYRFLGIKEKLEEARRETLVEMLIGLLGFWLYKA</sequence>
<accession>I3XSS8</accession>
<dbReference type="Proteomes" id="UP000006175">
    <property type="component" value="Chromosome"/>
</dbReference>
<dbReference type="GO" id="GO:0016765">
    <property type="term" value="F:transferase activity, transferring alkyl or aryl (other than methyl) groups"/>
    <property type="evidence" value="ECO:0007669"/>
    <property type="project" value="InterPro"/>
</dbReference>
<feature type="transmembrane region" description="Helical" evidence="5">
    <location>
        <begin position="230"/>
        <end position="251"/>
    </location>
</feature>
<dbReference type="KEGG" id="dfd:Desfe_1130"/>
<evidence type="ECO:0000256" key="2">
    <source>
        <dbReference type="ARBA" id="ARBA00022692"/>
    </source>
</evidence>
<feature type="transmembrane region" description="Helical" evidence="5">
    <location>
        <begin position="38"/>
        <end position="63"/>
    </location>
</feature>
<comment type="subcellular location">
    <subcellularLocation>
        <location evidence="1">Cell membrane</location>
        <topology evidence="1">Multi-pass membrane protein</topology>
    </subcellularLocation>
</comment>
<dbReference type="PANTHER" id="PTHR42723">
    <property type="entry name" value="CHLOROPHYLL SYNTHASE"/>
    <property type="match status" value="1"/>
</dbReference>
<dbReference type="InterPro" id="IPR050475">
    <property type="entry name" value="Prenyltransferase_related"/>
</dbReference>
<dbReference type="Gene3D" id="1.20.120.1780">
    <property type="entry name" value="UbiA prenyltransferase"/>
    <property type="match status" value="1"/>
</dbReference>
<feature type="transmembrane region" description="Helical" evidence="5">
    <location>
        <begin position="133"/>
        <end position="151"/>
    </location>
</feature>
<name>I3XSS8_DESAM</name>
<dbReference type="InterPro" id="IPR044878">
    <property type="entry name" value="UbiA_sf"/>
</dbReference>
<dbReference type="Pfam" id="PF01040">
    <property type="entry name" value="UbiA"/>
    <property type="match status" value="1"/>
</dbReference>
<feature type="transmembrane region" description="Helical" evidence="5">
    <location>
        <begin position="12"/>
        <end position="32"/>
    </location>
</feature>
<evidence type="ECO:0000256" key="5">
    <source>
        <dbReference type="SAM" id="Phobius"/>
    </source>
</evidence>
<dbReference type="eggNOG" id="arCOG00476">
    <property type="taxonomic scope" value="Archaea"/>
</dbReference>